<dbReference type="RefSeq" id="WP_058708060.1">
    <property type="nucleotide sequence ID" value="NZ_CP099540.1"/>
</dbReference>
<dbReference type="EMBL" id="LDSI01000002">
    <property type="protein sequence ID" value="KTT01057.1"/>
    <property type="molecule type" value="Genomic_DNA"/>
</dbReference>
<dbReference type="Proteomes" id="UP000072520">
    <property type="component" value="Unassembled WGS sequence"/>
</dbReference>
<dbReference type="AlphaFoldDB" id="A0AB34VKZ2"/>
<dbReference type="GO" id="GO:0005886">
    <property type="term" value="C:plasma membrane"/>
    <property type="evidence" value="ECO:0007669"/>
    <property type="project" value="UniProtKB-SubCell"/>
</dbReference>
<accession>A0AB34VKZ2</accession>
<feature type="transmembrane region" description="Helical" evidence="7">
    <location>
        <begin position="12"/>
        <end position="31"/>
    </location>
</feature>
<evidence type="ECO:0000313" key="9">
    <source>
        <dbReference type="Proteomes" id="UP000072520"/>
    </source>
</evidence>
<evidence type="ECO:0000256" key="5">
    <source>
        <dbReference type="ARBA" id="ARBA00023136"/>
    </source>
</evidence>
<evidence type="ECO:0000313" key="8">
    <source>
        <dbReference type="EMBL" id="KTT01057.1"/>
    </source>
</evidence>
<evidence type="ECO:0008006" key="10">
    <source>
        <dbReference type="Google" id="ProtNLM"/>
    </source>
</evidence>
<dbReference type="InterPro" id="IPR025594">
    <property type="entry name" value="YebO"/>
</dbReference>
<evidence type="ECO:0000256" key="3">
    <source>
        <dbReference type="ARBA" id="ARBA00022692"/>
    </source>
</evidence>
<evidence type="ECO:0000256" key="2">
    <source>
        <dbReference type="ARBA" id="ARBA00022475"/>
    </source>
</evidence>
<reference evidence="8 9" key="1">
    <citation type="journal article" date="2016" name="Front. Microbiol.">
        <title>Genomic Resource of Rice Seed Associated Bacteria.</title>
        <authorList>
            <person name="Midha S."/>
            <person name="Bansal K."/>
            <person name="Sharma S."/>
            <person name="Kumar N."/>
            <person name="Patil P.P."/>
            <person name="Chaudhry V."/>
            <person name="Patil P.B."/>
        </authorList>
    </citation>
    <scope>NUCLEOTIDE SEQUENCE [LARGE SCALE GENOMIC DNA]</scope>
    <source>
        <strain evidence="8 9">RSA13</strain>
    </source>
</reference>
<evidence type="ECO:0000256" key="1">
    <source>
        <dbReference type="ARBA" id="ARBA00004162"/>
    </source>
</evidence>
<keyword evidence="3 7" id="KW-0812">Transmembrane</keyword>
<comment type="caution">
    <text evidence="8">The sequence shown here is derived from an EMBL/GenBank/DDBJ whole genome shotgun (WGS) entry which is preliminary data.</text>
</comment>
<evidence type="ECO:0000256" key="6">
    <source>
        <dbReference type="SAM" id="MobiDB-lite"/>
    </source>
</evidence>
<keyword evidence="5 7" id="KW-0472">Membrane</keyword>
<comment type="subcellular location">
    <subcellularLocation>
        <location evidence="1">Cell membrane</location>
        <topology evidence="1">Single-pass membrane protein</topology>
    </subcellularLocation>
</comment>
<gene>
    <name evidence="8" type="ORF">RSA13_01145</name>
</gene>
<protein>
    <recommendedName>
        <fullName evidence="10">YebO family protein</fullName>
    </recommendedName>
</protein>
<evidence type="ECO:0000256" key="7">
    <source>
        <dbReference type="SAM" id="Phobius"/>
    </source>
</evidence>
<proteinExistence type="predicted"/>
<dbReference type="Pfam" id="PF13974">
    <property type="entry name" value="YebO"/>
    <property type="match status" value="1"/>
</dbReference>
<organism evidence="8 9">
    <name type="scientific">Pantoea stewartii</name>
    <dbReference type="NCBI Taxonomy" id="66269"/>
    <lineage>
        <taxon>Bacteria</taxon>
        <taxon>Pseudomonadati</taxon>
        <taxon>Pseudomonadota</taxon>
        <taxon>Gammaproteobacteria</taxon>
        <taxon>Enterobacterales</taxon>
        <taxon>Erwiniaceae</taxon>
        <taxon>Pantoea</taxon>
    </lineage>
</organism>
<keyword evidence="4 7" id="KW-1133">Transmembrane helix</keyword>
<feature type="region of interest" description="Disordered" evidence="6">
    <location>
        <begin position="64"/>
        <end position="90"/>
    </location>
</feature>
<keyword evidence="2" id="KW-1003">Cell membrane</keyword>
<sequence>MNELAANAGPVISYGIFLLALIVALMLWFYVNRASVRANEQVALLTSLLEEQKKQNALLRRMIEAQNGADEPSPEAPSENDGLIRLIPER</sequence>
<name>A0AB34VKZ2_9GAMM</name>
<evidence type="ECO:0000256" key="4">
    <source>
        <dbReference type="ARBA" id="ARBA00022989"/>
    </source>
</evidence>